<evidence type="ECO:0000313" key="2">
    <source>
        <dbReference type="EMBL" id="MDT0620195.1"/>
    </source>
</evidence>
<dbReference type="Gene3D" id="3.30.70.100">
    <property type="match status" value="1"/>
</dbReference>
<gene>
    <name evidence="2" type="ORF">RM520_01085</name>
</gene>
<feature type="domain" description="HMA" evidence="1">
    <location>
        <begin position="29"/>
        <end position="96"/>
    </location>
</feature>
<comment type="caution">
    <text evidence="2">The sequence shown here is derived from an EMBL/GenBank/DDBJ whole genome shotgun (WGS) entry which is preliminary data.</text>
</comment>
<dbReference type="InterPro" id="IPR036163">
    <property type="entry name" value="HMA_dom_sf"/>
</dbReference>
<proteinExistence type="predicted"/>
<sequence length="107" mass="11826">MRFKKNILPFIALLATISSFGQKQQTNLTTIEITISGMACQEGCADAINENIKNLTGVQNSEVSFEIGKAIVSYDSLIIPIDSIKQKIIATKVKNYNYVIEAIQTKQ</sequence>
<name>A0ABU3BDJ2_9FLAO</name>
<dbReference type="PROSITE" id="PS50846">
    <property type="entry name" value="HMA_2"/>
    <property type="match status" value="1"/>
</dbReference>
<dbReference type="SUPFAM" id="SSF55008">
    <property type="entry name" value="HMA, heavy metal-associated domain"/>
    <property type="match status" value="1"/>
</dbReference>
<reference evidence="2 3" key="1">
    <citation type="submission" date="2023-09" db="EMBL/GenBank/DDBJ databases">
        <authorList>
            <person name="Rey-Velasco X."/>
        </authorList>
    </citation>
    <scope>NUCLEOTIDE SEQUENCE [LARGE SCALE GENOMIC DNA]</scope>
    <source>
        <strain evidence="2 3">P007</strain>
    </source>
</reference>
<evidence type="ECO:0000259" key="1">
    <source>
        <dbReference type="PROSITE" id="PS50846"/>
    </source>
</evidence>
<keyword evidence="3" id="KW-1185">Reference proteome</keyword>
<dbReference type="RefSeq" id="WP_311386670.1">
    <property type="nucleotide sequence ID" value="NZ_JAVRHU010000001.1"/>
</dbReference>
<dbReference type="CDD" id="cd00371">
    <property type="entry name" value="HMA"/>
    <property type="match status" value="1"/>
</dbReference>
<accession>A0ABU3BDJ2</accession>
<organism evidence="2 3">
    <name type="scientific">Croceitalea vernalis</name>
    <dbReference type="NCBI Taxonomy" id="3075599"/>
    <lineage>
        <taxon>Bacteria</taxon>
        <taxon>Pseudomonadati</taxon>
        <taxon>Bacteroidota</taxon>
        <taxon>Flavobacteriia</taxon>
        <taxon>Flavobacteriales</taxon>
        <taxon>Flavobacteriaceae</taxon>
        <taxon>Croceitalea</taxon>
    </lineage>
</organism>
<dbReference type="InterPro" id="IPR006121">
    <property type="entry name" value="HMA_dom"/>
</dbReference>
<dbReference type="Proteomes" id="UP001250662">
    <property type="component" value="Unassembled WGS sequence"/>
</dbReference>
<protein>
    <submittedName>
        <fullName evidence="2">Heavy-metal-associated domain-containing protein</fullName>
    </submittedName>
</protein>
<evidence type="ECO:0000313" key="3">
    <source>
        <dbReference type="Proteomes" id="UP001250662"/>
    </source>
</evidence>
<dbReference type="EMBL" id="JAVRHU010000001">
    <property type="protein sequence ID" value="MDT0620195.1"/>
    <property type="molecule type" value="Genomic_DNA"/>
</dbReference>
<dbReference type="Pfam" id="PF00403">
    <property type="entry name" value="HMA"/>
    <property type="match status" value="1"/>
</dbReference>